<feature type="domain" description="GGDEF" evidence="2">
    <location>
        <begin position="391"/>
        <end position="524"/>
    </location>
</feature>
<dbReference type="AlphaFoldDB" id="A0A397QUL7"/>
<proteinExistence type="predicted"/>
<dbReference type="Gene3D" id="3.30.450.20">
    <property type="entry name" value="PAS domain"/>
    <property type="match status" value="1"/>
</dbReference>
<dbReference type="Proteomes" id="UP000266506">
    <property type="component" value="Unassembled WGS sequence"/>
</dbReference>
<dbReference type="InParanoid" id="A0A397QUL7"/>
<dbReference type="InterPro" id="IPR000160">
    <property type="entry name" value="GGDEF_dom"/>
</dbReference>
<organism evidence="3 4">
    <name type="scientific">Anaeroplasma bactoclasticum</name>
    <dbReference type="NCBI Taxonomy" id="2088"/>
    <lineage>
        <taxon>Bacteria</taxon>
        <taxon>Bacillati</taxon>
        <taxon>Mycoplasmatota</taxon>
        <taxon>Mollicutes</taxon>
        <taxon>Anaeroplasmatales</taxon>
        <taxon>Anaeroplasmataceae</taxon>
        <taxon>Anaeroplasma</taxon>
    </lineage>
</organism>
<feature type="transmembrane region" description="Helical" evidence="1">
    <location>
        <begin position="36"/>
        <end position="58"/>
    </location>
</feature>
<keyword evidence="1" id="KW-0812">Transmembrane</keyword>
<dbReference type="Pfam" id="PF00990">
    <property type="entry name" value="GGDEF"/>
    <property type="match status" value="1"/>
</dbReference>
<dbReference type="PANTHER" id="PTHR33121">
    <property type="entry name" value="CYCLIC DI-GMP PHOSPHODIESTERASE PDEF"/>
    <property type="match status" value="1"/>
</dbReference>
<evidence type="ECO:0000256" key="1">
    <source>
        <dbReference type="SAM" id="Phobius"/>
    </source>
</evidence>
<dbReference type="SUPFAM" id="SSF55073">
    <property type="entry name" value="Nucleotide cyclase"/>
    <property type="match status" value="1"/>
</dbReference>
<feature type="transmembrane region" description="Helical" evidence="1">
    <location>
        <begin position="12"/>
        <end position="29"/>
    </location>
</feature>
<feature type="transmembrane region" description="Helical" evidence="1">
    <location>
        <begin position="70"/>
        <end position="93"/>
    </location>
</feature>
<dbReference type="InterPro" id="IPR050706">
    <property type="entry name" value="Cyclic-di-GMP_PDE-like"/>
</dbReference>
<keyword evidence="1" id="KW-1133">Transmembrane helix</keyword>
<dbReference type="InterPro" id="IPR043128">
    <property type="entry name" value="Rev_trsase/Diguanyl_cyclase"/>
</dbReference>
<dbReference type="PROSITE" id="PS50887">
    <property type="entry name" value="GGDEF"/>
    <property type="match status" value="1"/>
</dbReference>
<name>A0A397QUL7_9MOLU</name>
<comment type="caution">
    <text evidence="3">The sequence shown here is derived from an EMBL/GenBank/DDBJ whole genome shotgun (WGS) entry which is preliminary data.</text>
</comment>
<dbReference type="OrthoDB" id="383742at2"/>
<dbReference type="EMBL" id="QXEV01000041">
    <property type="protein sequence ID" value="RIA64752.1"/>
    <property type="molecule type" value="Genomic_DNA"/>
</dbReference>
<dbReference type="GO" id="GO:0071111">
    <property type="term" value="F:cyclic-guanylate-specific phosphodiesterase activity"/>
    <property type="evidence" value="ECO:0007669"/>
    <property type="project" value="InterPro"/>
</dbReference>
<dbReference type="Gene3D" id="3.30.70.270">
    <property type="match status" value="1"/>
</dbReference>
<gene>
    <name evidence="3" type="ORF">EI71_01943</name>
</gene>
<dbReference type="PANTHER" id="PTHR33121:SF79">
    <property type="entry name" value="CYCLIC DI-GMP PHOSPHODIESTERASE PDED-RELATED"/>
    <property type="match status" value="1"/>
</dbReference>
<evidence type="ECO:0000313" key="4">
    <source>
        <dbReference type="Proteomes" id="UP000266506"/>
    </source>
</evidence>
<evidence type="ECO:0000259" key="2">
    <source>
        <dbReference type="PROSITE" id="PS50887"/>
    </source>
</evidence>
<dbReference type="InterPro" id="IPR029787">
    <property type="entry name" value="Nucleotide_cyclase"/>
</dbReference>
<accession>A0A397QUL7</accession>
<evidence type="ECO:0000313" key="3">
    <source>
        <dbReference type="EMBL" id="RIA64752.1"/>
    </source>
</evidence>
<sequence length="526" mass="60654">MIDYINQSPLIPVIFSGLVVIIVLLQCLVKRKFLKVRLILSLIVTFTAVLLLVFFGEIKKQNEAVGNNSYLILTYFGMLAIEISAFALLFSTIDFSITNEKFQKALTTSLDESKFYVFLDKKDRVKVISSCFLNDLGIEEADALRKNFFDVIEMKYRIIGMNSAEALKNDVKRFFYHYEKRVKEGERNPLEINIQADDGQEGSYYFIEDPIFTRGAYHGRILMGEMKDEESLMGMEKDLSEAQNELDLIRSRFTTLLYKTNDGIFFNNITNHSIWFNDVLVEKLSLNGNSLDAEEFYSNMHPDDIALYQSVLNSNRGEDYEVTYRYNTGSYYVYVKEIGQKISQNGTVEFCGIMNVVDDFRYEKTNTVLDSVGNEAELMNRYKQLLSEENNVFMVAHFRVASIPEINEKYGRPVGNMMLSQYVAYIKKNYVTNSYIYRVSGLEFVAFITSYNRMEALKNSLINEEKILHVSATYASEKVATEVYMGISYSSDPGNRKDTLEHAKYALKYASNPQFKSSYAFYKDVK</sequence>
<protein>
    <submittedName>
        <fullName evidence="3">GGDEF domain-containing protein</fullName>
    </submittedName>
</protein>
<reference evidence="3 4" key="1">
    <citation type="submission" date="2018-08" db="EMBL/GenBank/DDBJ databases">
        <title>Genomic Encyclopedia of Archaeal and Bacterial Type Strains, Phase II (KMG-II): from individual species to whole genera.</title>
        <authorList>
            <person name="Goeker M."/>
        </authorList>
    </citation>
    <scope>NUCLEOTIDE SEQUENCE [LARGE SCALE GENOMIC DNA]</scope>
    <source>
        <strain evidence="3 4">ATCC 27112</strain>
    </source>
</reference>
<keyword evidence="1" id="KW-0472">Membrane</keyword>
<keyword evidence="4" id="KW-1185">Reference proteome</keyword>
<dbReference type="RefSeq" id="WP_119016983.1">
    <property type="nucleotide sequence ID" value="NZ_QXEV01000041.1"/>
</dbReference>